<dbReference type="STRING" id="1348624.GCA_001591545_00405"/>
<name>A0A2X4YRI2_LEDLE</name>
<evidence type="ECO:0000313" key="2">
    <source>
        <dbReference type="EMBL" id="SQI54235.1"/>
    </source>
</evidence>
<evidence type="ECO:0000259" key="1">
    <source>
        <dbReference type="Pfam" id="PF03413"/>
    </source>
</evidence>
<reference evidence="2 3" key="1">
    <citation type="submission" date="2018-06" db="EMBL/GenBank/DDBJ databases">
        <authorList>
            <consortium name="Pathogen Informatics"/>
            <person name="Doyle S."/>
        </authorList>
    </citation>
    <scope>NUCLEOTIDE SEQUENCE [LARGE SCALE GENOMIC DNA]</scope>
    <source>
        <strain evidence="2 3">NCTC4824</strain>
    </source>
</reference>
<accession>A0A2X4YRI2</accession>
<protein>
    <submittedName>
        <fullName evidence="2">Proteptide PepSY amd peptidase M4</fullName>
    </submittedName>
</protein>
<dbReference type="EMBL" id="LS483476">
    <property type="protein sequence ID" value="SQI54235.1"/>
    <property type="molecule type" value="Genomic_DNA"/>
</dbReference>
<dbReference type="AlphaFoldDB" id="A0A2X4YRI2"/>
<sequence length="103" mass="11586">MNWKTFLTGACAGLIGGYLLRTKVNDKMPISGEKVLANVKQAFKKEGRIDGSWLQMKPEDYQKYAIKTKIYRGGITTNTNGTRQQFEFIADAYTGTVLNVYPI</sequence>
<organism evidence="2 3">
    <name type="scientific">Lederbergia lenta</name>
    <name type="common">Bacillus lentus</name>
    <dbReference type="NCBI Taxonomy" id="1467"/>
    <lineage>
        <taxon>Bacteria</taxon>
        <taxon>Bacillati</taxon>
        <taxon>Bacillota</taxon>
        <taxon>Bacilli</taxon>
        <taxon>Bacillales</taxon>
        <taxon>Bacillaceae</taxon>
        <taxon>Lederbergia</taxon>
    </lineage>
</organism>
<dbReference type="KEGG" id="blen:NCTC4824_01312"/>
<evidence type="ECO:0000313" key="3">
    <source>
        <dbReference type="Proteomes" id="UP000249134"/>
    </source>
</evidence>
<dbReference type="RefSeq" id="WP_066136763.1">
    <property type="nucleotide sequence ID" value="NZ_CBCSGM010000001.1"/>
</dbReference>
<dbReference type="Pfam" id="PF03413">
    <property type="entry name" value="PepSY"/>
    <property type="match status" value="1"/>
</dbReference>
<proteinExistence type="predicted"/>
<keyword evidence="3" id="KW-1185">Reference proteome</keyword>
<gene>
    <name evidence="2" type="ORF">NCTC4824_01312</name>
</gene>
<dbReference type="InterPro" id="IPR025711">
    <property type="entry name" value="PepSY"/>
</dbReference>
<feature type="domain" description="PepSY" evidence="1">
    <location>
        <begin position="29"/>
        <end position="101"/>
    </location>
</feature>
<dbReference type="Proteomes" id="UP000249134">
    <property type="component" value="Chromosome 1"/>
</dbReference>